<evidence type="ECO:0000256" key="1">
    <source>
        <dbReference type="SAM" id="Phobius"/>
    </source>
</evidence>
<gene>
    <name evidence="2" type="primary">pilM</name>
    <name evidence="2" type="ORF">NK125_05730</name>
</gene>
<organism evidence="2 3">
    <name type="scientific">Aequitasia blattaphilus</name>
    <dbReference type="NCBI Taxonomy" id="2949332"/>
    <lineage>
        <taxon>Bacteria</taxon>
        <taxon>Bacillati</taxon>
        <taxon>Bacillota</taxon>
        <taxon>Clostridia</taxon>
        <taxon>Lachnospirales</taxon>
        <taxon>Lachnospiraceae</taxon>
        <taxon>Aequitasia</taxon>
    </lineage>
</organism>
<dbReference type="Gene3D" id="3.30.420.40">
    <property type="match status" value="1"/>
</dbReference>
<name>A0ABT1EAN1_9FIRM</name>
<dbReference type="InterPro" id="IPR005883">
    <property type="entry name" value="PilM"/>
</dbReference>
<keyword evidence="3" id="KW-1185">Reference proteome</keyword>
<dbReference type="RefSeq" id="WP_262065705.1">
    <property type="nucleotide sequence ID" value="NZ_JAMXOD010000006.1"/>
</dbReference>
<keyword evidence="1" id="KW-0472">Membrane</keyword>
<keyword evidence="1" id="KW-1133">Transmembrane helix</keyword>
<evidence type="ECO:0000313" key="3">
    <source>
        <dbReference type="Proteomes" id="UP001523566"/>
    </source>
</evidence>
<reference evidence="2 3" key="1">
    <citation type="journal article" date="2022" name="Genome Biol. Evol.">
        <title>Host diet, physiology and behaviors set the stage for Lachnospiraceae cladogenesis.</title>
        <authorList>
            <person name="Vera-Ponce De Leon A."/>
            <person name="Schneider M."/>
            <person name="Jahnes B.C."/>
            <person name="Sadowski V."/>
            <person name="Camuy-Velez L.A."/>
            <person name="Duan J."/>
            <person name="Sabree Z.L."/>
        </authorList>
    </citation>
    <scope>NUCLEOTIDE SEQUENCE [LARGE SCALE GENOMIC DNA]</scope>
    <source>
        <strain evidence="2 3">PAL113</strain>
    </source>
</reference>
<sequence length="489" mass="54829">MSTSIYLSNNIIRIIVGAGSGKNIEIKKEITRNIPEGSLINGVITNHQDLEEELRTIWKEEQLAVKDVFLVVHSSKFVSKQLTLAGGSKKQLEQMLPLEFSDVERYEEAVYDYMLMPKTKSGNKNVEELLGVMAERNFVTEYIELFQRLGIKLSGIINGIGAAVKSLENLKQLNRRSCIVQVVDGANLESILWVEGEYKYSMNRRVFAAPGSREFGTEVIRHTNSVLQFYGSMKMDIPITEMLVCGATANEIQLFREISDEAEMNLQIHPLDVASEVKGIGKTEKLADYIYPYGALIPRKKDINLLNTYKKNRESISKEREKMRLMLPGIVALIICLIGVGIGGVIYGVNSYKYNQVAEYTTDPSNRAKSDEVIELESKLAVIASKENEMNLTKEMISSYPLLNQSVVHTILSKNTGDISGQIVGYLAEEGKLTLDVKAKQITAVNGYVTALKNTNLFSTIEYSGYTYMESDNEYTMSISCYLTERGEE</sequence>
<protein>
    <submittedName>
        <fullName evidence="2">Pilus assembly protein PilM</fullName>
    </submittedName>
</protein>
<feature type="transmembrane region" description="Helical" evidence="1">
    <location>
        <begin position="325"/>
        <end position="349"/>
    </location>
</feature>
<proteinExistence type="predicted"/>
<keyword evidence="1" id="KW-0812">Transmembrane</keyword>
<comment type="caution">
    <text evidence="2">The sequence shown here is derived from an EMBL/GenBank/DDBJ whole genome shotgun (WGS) entry which is preliminary data.</text>
</comment>
<dbReference type="Pfam" id="PF11104">
    <property type="entry name" value="PilM_2"/>
    <property type="match status" value="1"/>
</dbReference>
<accession>A0ABT1EAN1</accession>
<dbReference type="EMBL" id="JAMZFW010000006">
    <property type="protein sequence ID" value="MCP1101916.1"/>
    <property type="molecule type" value="Genomic_DNA"/>
</dbReference>
<evidence type="ECO:0000313" key="2">
    <source>
        <dbReference type="EMBL" id="MCP1101916.1"/>
    </source>
</evidence>
<dbReference type="Proteomes" id="UP001523566">
    <property type="component" value="Unassembled WGS sequence"/>
</dbReference>